<organism evidence="4 5">
    <name type="scientific">Metabacillus indicus</name>
    <name type="common">Bacillus indicus</name>
    <dbReference type="NCBI Taxonomy" id="246786"/>
    <lineage>
        <taxon>Bacteria</taxon>
        <taxon>Bacillati</taxon>
        <taxon>Bacillota</taxon>
        <taxon>Bacilli</taxon>
        <taxon>Bacillales</taxon>
        <taxon>Bacillaceae</taxon>
        <taxon>Metabacillus</taxon>
    </lineage>
</organism>
<dbReference type="EMBL" id="JNVC02000001">
    <property type="protein sequence ID" value="KEZ53537.1"/>
    <property type="molecule type" value="Genomic_DNA"/>
</dbReference>
<evidence type="ECO:0000313" key="4">
    <source>
        <dbReference type="EMBL" id="KEZ53537.1"/>
    </source>
</evidence>
<dbReference type="InterPro" id="IPR036388">
    <property type="entry name" value="WH-like_DNA-bd_sf"/>
</dbReference>
<evidence type="ECO:0000256" key="2">
    <source>
        <dbReference type="ARBA" id="ARBA00023163"/>
    </source>
</evidence>
<comment type="caution">
    <text evidence="4">The sequence shown here is derived from an EMBL/GenBank/DDBJ whole genome shotgun (WGS) entry which is preliminary data.</text>
</comment>
<dbReference type="PROSITE" id="PS52050">
    <property type="entry name" value="WYL"/>
    <property type="match status" value="1"/>
</dbReference>
<dbReference type="PANTHER" id="PTHR34580:SF9">
    <property type="entry name" value="SLL5097 PROTEIN"/>
    <property type="match status" value="1"/>
</dbReference>
<dbReference type="Gene3D" id="1.10.10.10">
    <property type="entry name" value="Winged helix-like DNA-binding domain superfamily/Winged helix DNA-binding domain"/>
    <property type="match status" value="1"/>
</dbReference>
<evidence type="ECO:0000313" key="5">
    <source>
        <dbReference type="Proteomes" id="UP000028549"/>
    </source>
</evidence>
<dbReference type="PANTHER" id="PTHR34580">
    <property type="match status" value="1"/>
</dbReference>
<name>A0A084H1S5_METID</name>
<feature type="domain" description="HTH deoR-type" evidence="3">
    <location>
        <begin position="3"/>
        <end position="58"/>
    </location>
</feature>
<dbReference type="Pfam" id="PF25583">
    <property type="entry name" value="WCX"/>
    <property type="match status" value="1"/>
</dbReference>
<dbReference type="SMART" id="SM00420">
    <property type="entry name" value="HTH_DEOR"/>
    <property type="match status" value="1"/>
</dbReference>
<keyword evidence="1" id="KW-0805">Transcription regulation</keyword>
<keyword evidence="5" id="KW-1185">Reference proteome</keyword>
<dbReference type="InterPro" id="IPR013196">
    <property type="entry name" value="HTH_11"/>
</dbReference>
<dbReference type="AlphaFoldDB" id="A0A084H1S5"/>
<dbReference type="Pfam" id="PF08279">
    <property type="entry name" value="HTH_11"/>
    <property type="match status" value="1"/>
</dbReference>
<accession>A0A084H1S5</accession>
<evidence type="ECO:0000256" key="1">
    <source>
        <dbReference type="ARBA" id="ARBA00023015"/>
    </source>
</evidence>
<dbReference type="GO" id="GO:0003700">
    <property type="term" value="F:DNA-binding transcription factor activity"/>
    <property type="evidence" value="ECO:0007669"/>
    <property type="project" value="InterPro"/>
</dbReference>
<dbReference type="SUPFAM" id="SSF46785">
    <property type="entry name" value="Winged helix' DNA-binding domain"/>
    <property type="match status" value="1"/>
</dbReference>
<dbReference type="InterPro" id="IPR057727">
    <property type="entry name" value="WCX_dom"/>
</dbReference>
<dbReference type="RefSeq" id="WP_029282492.1">
    <property type="nucleotide sequence ID" value="NZ_CANLZQ010000008.1"/>
</dbReference>
<reference evidence="4 5" key="1">
    <citation type="journal article" date="2005" name="Int. J. Syst. Evol. Microbiol.">
        <title>Bacillus cibi sp. nov., isolated from jeotgal, a traditional Korean fermented seafood.</title>
        <authorList>
            <person name="Yoon J.H."/>
            <person name="Lee C.H."/>
            <person name="Oh T.K."/>
        </authorList>
    </citation>
    <scope>NUCLEOTIDE SEQUENCE [LARGE SCALE GENOMIC DNA]</scope>
    <source>
        <strain evidence="4 5">DSM 16189</strain>
    </source>
</reference>
<evidence type="ECO:0000259" key="3">
    <source>
        <dbReference type="PROSITE" id="PS51000"/>
    </source>
</evidence>
<sequence length="313" mass="35383">MSKTQRLLNILFYINRQRKVTAGELSAEFDISVRTVQRDLAELEAWGVPLYSEPGPGGGYTVLRNNILPPSFFTEDEGIALYFSYQHLLLLHALPFQSEIKAASDKLYASFPDAVKGKIDQLKERVAFWAPPSKADVPFLNELLDAAVEQIEIRIAYESRNGPSNRAIVPYGLYTSGGLWYCPAYDRKSGGDRLFRADRILSLEKLAPAQNSSVTLKQWMEKEETRTQAPLKVLLSKNGVRECKTLPFLSDHLTINEDGTGFIDTLAPLEEVPFMAKQFILLGEDVYVQEPKELVNEMIKRAEDVLRMYRTDG</sequence>
<dbReference type="InterPro" id="IPR028349">
    <property type="entry name" value="PafC-like"/>
</dbReference>
<protein>
    <recommendedName>
        <fullName evidence="3">HTH deoR-type domain-containing protein</fullName>
    </recommendedName>
</protein>
<dbReference type="STRING" id="246786.GS18_0200660"/>
<dbReference type="InterPro" id="IPR051534">
    <property type="entry name" value="CBASS_pafABC_assoc_protein"/>
</dbReference>
<gene>
    <name evidence="4" type="ORF">GS18_0200660</name>
</gene>
<dbReference type="PROSITE" id="PS51000">
    <property type="entry name" value="HTH_DEOR_2"/>
    <property type="match status" value="1"/>
</dbReference>
<dbReference type="InterPro" id="IPR001034">
    <property type="entry name" value="DeoR_HTH"/>
</dbReference>
<dbReference type="Pfam" id="PF13280">
    <property type="entry name" value="WYL"/>
    <property type="match status" value="1"/>
</dbReference>
<dbReference type="OrthoDB" id="9815009at2"/>
<dbReference type="InterPro" id="IPR036390">
    <property type="entry name" value="WH_DNA-bd_sf"/>
</dbReference>
<proteinExistence type="predicted"/>
<dbReference type="PIRSF" id="PIRSF016838">
    <property type="entry name" value="PafC"/>
    <property type="match status" value="1"/>
</dbReference>
<keyword evidence="2" id="KW-0804">Transcription</keyword>
<dbReference type="InterPro" id="IPR026881">
    <property type="entry name" value="WYL_dom"/>
</dbReference>
<dbReference type="Proteomes" id="UP000028549">
    <property type="component" value="Unassembled WGS sequence"/>
</dbReference>